<keyword evidence="1" id="KW-0732">Signal</keyword>
<evidence type="ECO:0000313" key="3">
    <source>
        <dbReference type="Proteomes" id="UP000199203"/>
    </source>
</evidence>
<reference evidence="3" key="1">
    <citation type="submission" date="2016-10" db="EMBL/GenBank/DDBJ databases">
        <authorList>
            <person name="Varghese N."/>
            <person name="Submissions S."/>
        </authorList>
    </citation>
    <scope>NUCLEOTIDE SEQUENCE [LARGE SCALE GENOMIC DNA]</scope>
    <source>
        <strain evidence="3">DSM 19684</strain>
    </source>
</reference>
<dbReference type="AlphaFoldDB" id="A0A1G7HAF8"/>
<dbReference type="OrthoDB" id="1240046at2"/>
<evidence type="ECO:0008006" key="4">
    <source>
        <dbReference type="Google" id="ProtNLM"/>
    </source>
</evidence>
<dbReference type="STRING" id="454006.SAMN05421825_0739"/>
<gene>
    <name evidence="2" type="ORF">SAMN05421825_0739</name>
</gene>
<evidence type="ECO:0000256" key="1">
    <source>
        <dbReference type="SAM" id="SignalP"/>
    </source>
</evidence>
<dbReference type="Proteomes" id="UP000199203">
    <property type="component" value="Unassembled WGS sequence"/>
</dbReference>
<name>A0A1G7HAF8_9FLAO</name>
<protein>
    <recommendedName>
        <fullName evidence="4">C1q domain-containing protein</fullName>
    </recommendedName>
</protein>
<feature type="chain" id="PRO_5011769779" description="C1q domain-containing protein" evidence="1">
    <location>
        <begin position="25"/>
        <end position="285"/>
    </location>
</feature>
<keyword evidence="3" id="KW-1185">Reference proteome</keyword>
<feature type="signal peptide" evidence="1">
    <location>
        <begin position="1"/>
        <end position="24"/>
    </location>
</feature>
<sequence length="285" mass="29788">MKKKVSIIYQLLACTLIFSTSTIAAQTGVLTQNPSTTLHIDAADDNTATISTAQAANDVVVTTAGNLGVGVLAPVTKVDLRSADQKGIIGLGTNTQTAAAAGAGAIRYNSGNFLEYSDGANWIPMATTAPPKVSISGTTSDATYNISNNTSTRIRTWSVTGDTTGAFSSTNNEFTAPRNGFYLVSFSITLGPNSGAGGVINNSTFIETAIETSGVTTTTIPKFITVNSYPAFQASTIRNYISGNCNGIFYLNQGSKIFFTVKHTTGGTRTVLNDATLNNFSIQEL</sequence>
<dbReference type="EMBL" id="FNBH01000001">
    <property type="protein sequence ID" value="SDE97422.1"/>
    <property type="molecule type" value="Genomic_DNA"/>
</dbReference>
<dbReference type="Gene3D" id="2.60.120.40">
    <property type="match status" value="1"/>
</dbReference>
<proteinExistence type="predicted"/>
<organism evidence="2 3">
    <name type="scientific">Epilithonimonas hungarica</name>
    <dbReference type="NCBI Taxonomy" id="454006"/>
    <lineage>
        <taxon>Bacteria</taxon>
        <taxon>Pseudomonadati</taxon>
        <taxon>Bacteroidota</taxon>
        <taxon>Flavobacteriia</taxon>
        <taxon>Flavobacteriales</taxon>
        <taxon>Weeksellaceae</taxon>
        <taxon>Chryseobacterium group</taxon>
        <taxon>Epilithonimonas</taxon>
    </lineage>
</organism>
<evidence type="ECO:0000313" key="2">
    <source>
        <dbReference type="EMBL" id="SDE97422.1"/>
    </source>
</evidence>
<accession>A0A1G7HAF8</accession>
<dbReference type="SUPFAM" id="SSF49842">
    <property type="entry name" value="TNF-like"/>
    <property type="match status" value="1"/>
</dbReference>
<dbReference type="InterPro" id="IPR008983">
    <property type="entry name" value="Tumour_necrosis_fac-like_dom"/>
</dbReference>